<organism evidence="1">
    <name type="scientific">Rhizophora mucronata</name>
    <name type="common">Asiatic mangrove</name>
    <dbReference type="NCBI Taxonomy" id="61149"/>
    <lineage>
        <taxon>Eukaryota</taxon>
        <taxon>Viridiplantae</taxon>
        <taxon>Streptophyta</taxon>
        <taxon>Embryophyta</taxon>
        <taxon>Tracheophyta</taxon>
        <taxon>Spermatophyta</taxon>
        <taxon>Magnoliopsida</taxon>
        <taxon>eudicotyledons</taxon>
        <taxon>Gunneridae</taxon>
        <taxon>Pentapetalae</taxon>
        <taxon>rosids</taxon>
        <taxon>fabids</taxon>
        <taxon>Malpighiales</taxon>
        <taxon>Rhizophoraceae</taxon>
        <taxon>Rhizophora</taxon>
    </lineage>
</organism>
<accession>A0A2P2QBB3</accession>
<dbReference type="EMBL" id="GGEC01083725">
    <property type="protein sequence ID" value="MBX64209.1"/>
    <property type="molecule type" value="Transcribed_RNA"/>
</dbReference>
<protein>
    <submittedName>
        <fullName evidence="1">Uncharacterized protein</fullName>
    </submittedName>
</protein>
<reference evidence="1" key="1">
    <citation type="submission" date="2018-02" db="EMBL/GenBank/DDBJ databases">
        <title>Rhizophora mucronata_Transcriptome.</title>
        <authorList>
            <person name="Meera S.P."/>
            <person name="Sreeshan A."/>
            <person name="Augustine A."/>
        </authorList>
    </citation>
    <scope>NUCLEOTIDE SEQUENCE</scope>
    <source>
        <tissue evidence="1">Leaf</tissue>
    </source>
</reference>
<sequence length="15" mass="1616">MAGLIRQSKSLGLNQ</sequence>
<proteinExistence type="predicted"/>
<name>A0A2P2QBB3_RHIMU</name>
<evidence type="ECO:0000313" key="1">
    <source>
        <dbReference type="EMBL" id="MBX64209.1"/>
    </source>
</evidence>